<evidence type="ECO:0000256" key="2">
    <source>
        <dbReference type="ARBA" id="ARBA00022475"/>
    </source>
</evidence>
<keyword evidence="5" id="KW-0297">G-protein coupled receptor</keyword>
<feature type="transmembrane region" description="Helical" evidence="10">
    <location>
        <begin position="21"/>
        <end position="45"/>
    </location>
</feature>
<keyword evidence="8" id="KW-0325">Glycoprotein</keyword>
<evidence type="ECO:0000256" key="4">
    <source>
        <dbReference type="ARBA" id="ARBA00022989"/>
    </source>
</evidence>
<feature type="transmembrane region" description="Helical" evidence="10">
    <location>
        <begin position="129"/>
        <end position="153"/>
    </location>
</feature>
<reference evidence="13" key="1">
    <citation type="submission" date="2025-08" db="UniProtKB">
        <authorList>
            <consortium name="RefSeq"/>
        </authorList>
    </citation>
    <scope>IDENTIFICATION</scope>
</reference>
<name>A0ABM4CMW6_HYDVU</name>
<evidence type="ECO:0000256" key="1">
    <source>
        <dbReference type="ARBA" id="ARBA00004651"/>
    </source>
</evidence>
<keyword evidence="2" id="KW-1003">Cell membrane</keyword>
<dbReference type="PANTHER" id="PTHR24246:SF27">
    <property type="entry name" value="ADENOSINE RECEPTOR, ISOFORM A"/>
    <property type="match status" value="1"/>
</dbReference>
<feature type="domain" description="G-protein coupled receptors family 1 profile" evidence="11">
    <location>
        <begin position="36"/>
        <end position="260"/>
    </location>
</feature>
<feature type="transmembrane region" description="Helical" evidence="10">
    <location>
        <begin position="57"/>
        <end position="74"/>
    </location>
</feature>
<sequence>MFNNTSVSIKILAPLAFDVKFILGIDVFVIVIAFLFNIVGILLLLSLKLKNLTPQNIYIMHMSFVSIINIGNNARAVYWKYHRTRLTINFIAIYYLAHMAYIITLCFLSLDRLMFVAFPFKYRIKKSKFLVLSSLFILWLVSIIFGLLIKFGGIANDWFYHYASYIYNGFVIILAVCVYVFIGFQTRLSFLIHRNRLANKKKKKLFTMSFLIIFTFFLFVFLPHLIAENVKFKSRKTKNLLVLGLIGVNILNNLSDPVIYIYFQPKVSKKLALFFRKFKSTFSCLKFNFLSPIFSIFDKNRRRKETITSCSSLEIRIETYRSSTS</sequence>
<evidence type="ECO:0000313" key="12">
    <source>
        <dbReference type="Proteomes" id="UP001652625"/>
    </source>
</evidence>
<dbReference type="PROSITE" id="PS50262">
    <property type="entry name" value="G_PROTEIN_RECEP_F1_2"/>
    <property type="match status" value="1"/>
</dbReference>
<dbReference type="Gene3D" id="1.20.1070.10">
    <property type="entry name" value="Rhodopsin 7-helix transmembrane proteins"/>
    <property type="match status" value="1"/>
</dbReference>
<dbReference type="SUPFAM" id="SSF81321">
    <property type="entry name" value="Family A G protein-coupled receptor-like"/>
    <property type="match status" value="1"/>
</dbReference>
<protein>
    <submittedName>
        <fullName evidence="13">C-C chemokine receptor type 5</fullName>
    </submittedName>
</protein>
<organism evidence="12 13">
    <name type="scientific">Hydra vulgaris</name>
    <name type="common">Hydra</name>
    <name type="synonym">Hydra attenuata</name>
    <dbReference type="NCBI Taxonomy" id="6087"/>
    <lineage>
        <taxon>Eukaryota</taxon>
        <taxon>Metazoa</taxon>
        <taxon>Cnidaria</taxon>
        <taxon>Hydrozoa</taxon>
        <taxon>Hydroidolina</taxon>
        <taxon>Anthoathecata</taxon>
        <taxon>Aplanulata</taxon>
        <taxon>Hydridae</taxon>
        <taxon>Hydra</taxon>
    </lineage>
</organism>
<dbReference type="GeneID" id="105843397"/>
<dbReference type="Proteomes" id="UP001652625">
    <property type="component" value="Chromosome 10"/>
</dbReference>
<evidence type="ECO:0000256" key="3">
    <source>
        <dbReference type="ARBA" id="ARBA00022692"/>
    </source>
</evidence>
<proteinExistence type="predicted"/>
<keyword evidence="4 10" id="KW-1133">Transmembrane helix</keyword>
<evidence type="ECO:0000256" key="6">
    <source>
        <dbReference type="ARBA" id="ARBA00023136"/>
    </source>
</evidence>
<evidence type="ECO:0000259" key="11">
    <source>
        <dbReference type="PROSITE" id="PS50262"/>
    </source>
</evidence>
<keyword evidence="9" id="KW-0807">Transducer</keyword>
<keyword evidence="12" id="KW-1185">Reference proteome</keyword>
<keyword evidence="6 10" id="KW-0472">Membrane</keyword>
<keyword evidence="7 13" id="KW-0675">Receptor</keyword>
<dbReference type="RefSeq" id="XP_065663167.1">
    <property type="nucleotide sequence ID" value="XM_065807095.1"/>
</dbReference>
<dbReference type="InterPro" id="IPR017452">
    <property type="entry name" value="GPCR_Rhodpsn_7TM"/>
</dbReference>
<evidence type="ECO:0000256" key="8">
    <source>
        <dbReference type="ARBA" id="ARBA00023180"/>
    </source>
</evidence>
<comment type="subcellular location">
    <subcellularLocation>
        <location evidence="1">Cell membrane</location>
        <topology evidence="1">Multi-pass membrane protein</topology>
    </subcellularLocation>
</comment>
<feature type="transmembrane region" description="Helical" evidence="10">
    <location>
        <begin position="239"/>
        <end position="263"/>
    </location>
</feature>
<evidence type="ECO:0000256" key="5">
    <source>
        <dbReference type="ARBA" id="ARBA00023040"/>
    </source>
</evidence>
<evidence type="ECO:0000256" key="9">
    <source>
        <dbReference type="ARBA" id="ARBA00023224"/>
    </source>
</evidence>
<dbReference type="PANTHER" id="PTHR24246">
    <property type="entry name" value="OLFACTORY RECEPTOR AND ADENOSINE RECEPTOR"/>
    <property type="match status" value="1"/>
</dbReference>
<feature type="transmembrane region" description="Helical" evidence="10">
    <location>
        <begin position="165"/>
        <end position="184"/>
    </location>
</feature>
<evidence type="ECO:0000256" key="10">
    <source>
        <dbReference type="SAM" id="Phobius"/>
    </source>
</evidence>
<accession>A0ABM4CMW6</accession>
<evidence type="ECO:0000313" key="13">
    <source>
        <dbReference type="RefSeq" id="XP_065663167.1"/>
    </source>
</evidence>
<evidence type="ECO:0000256" key="7">
    <source>
        <dbReference type="ARBA" id="ARBA00023170"/>
    </source>
</evidence>
<feature type="transmembrane region" description="Helical" evidence="10">
    <location>
        <begin position="86"/>
        <end position="108"/>
    </location>
</feature>
<keyword evidence="3 10" id="KW-0812">Transmembrane</keyword>
<feature type="transmembrane region" description="Helical" evidence="10">
    <location>
        <begin position="205"/>
        <end position="227"/>
    </location>
</feature>
<gene>
    <name evidence="13" type="primary">LOC105843397</name>
</gene>